<sequence length="478" mass="52835">MDIPDGKLIAAEDGGIATSRGSVAAARRGALSYAAVATLLLLAGLAVFHFQTPGGNTPPPPHCQITAHAQSELYPGYLHAGCANLTGDVARWHADCFLPGVSEWHPEGNVFVRLPDPAECAVATSEEWVIAGWRKRFVQLAPHQAFDLPAADQRHVLMYKLLRGSVLNVDTNGVQHADGSWETYPTTVPFGVKSIKIDRGVEKITAGSRGAVFAYYVVSHSTLQTVLKHGDMQNLSSPVYNISGPLSHLLQWRMFGTYECCKQYDGLPWWNLPGYFVQDHNLNRVVYIQLWTMEEGMDTGDYHDHSDEQGKHEFGELHAHMYTGTGLDGLQALLPSTVYTNSKPMPSSVRNDTYVVNGTHSTGWINWHDADDSVQLGIAIPAGYVHGPLWLIRSDGYPVMGGCNQSSGRRYIKYPMHRNLVGRLGPGAVMHRPPRLQMLIAFEHPKEHCWVPPSLLAQDNSIMKNAYVQSRDELGKYC</sequence>
<name>A0AB34K1F2_PRYPA</name>
<reference evidence="3 4" key="1">
    <citation type="journal article" date="2024" name="Science">
        <title>Giant polyketide synthase enzymes in the biosynthesis of giant marine polyether toxins.</title>
        <authorList>
            <person name="Fallon T.R."/>
            <person name="Shende V.V."/>
            <person name="Wierzbicki I.H."/>
            <person name="Pendleton A.L."/>
            <person name="Watervoot N.F."/>
            <person name="Auber R.P."/>
            <person name="Gonzalez D.J."/>
            <person name="Wisecaver J.H."/>
            <person name="Moore B.S."/>
        </authorList>
    </citation>
    <scope>NUCLEOTIDE SEQUENCE [LARGE SCALE GENOMIC DNA]</scope>
    <source>
        <strain evidence="3 4">12B1</strain>
    </source>
</reference>
<feature type="domain" description="Aldos-2-ulose dehydratase/isomerase (AUDH) Cupin" evidence="2">
    <location>
        <begin position="102"/>
        <end position="443"/>
    </location>
</feature>
<dbReference type="Pfam" id="PF18637">
    <property type="entry name" value="AUDH_Cupin"/>
    <property type="match status" value="1"/>
</dbReference>
<accession>A0AB34K1F2</accession>
<keyword evidence="1" id="KW-1133">Transmembrane helix</keyword>
<gene>
    <name evidence="3" type="ORF">AB1Y20_009177</name>
</gene>
<organism evidence="3 4">
    <name type="scientific">Prymnesium parvum</name>
    <name type="common">Toxic golden alga</name>
    <dbReference type="NCBI Taxonomy" id="97485"/>
    <lineage>
        <taxon>Eukaryota</taxon>
        <taxon>Haptista</taxon>
        <taxon>Haptophyta</taxon>
        <taxon>Prymnesiophyceae</taxon>
        <taxon>Prymnesiales</taxon>
        <taxon>Prymnesiaceae</taxon>
        <taxon>Prymnesium</taxon>
    </lineage>
</organism>
<evidence type="ECO:0000256" key="1">
    <source>
        <dbReference type="SAM" id="Phobius"/>
    </source>
</evidence>
<proteinExistence type="predicted"/>
<protein>
    <recommendedName>
        <fullName evidence="2">Aldos-2-ulose dehydratase/isomerase (AUDH) Cupin domain-containing protein</fullName>
    </recommendedName>
</protein>
<evidence type="ECO:0000313" key="4">
    <source>
        <dbReference type="Proteomes" id="UP001515480"/>
    </source>
</evidence>
<evidence type="ECO:0000259" key="2">
    <source>
        <dbReference type="Pfam" id="PF18637"/>
    </source>
</evidence>
<comment type="caution">
    <text evidence="3">The sequence shown here is derived from an EMBL/GenBank/DDBJ whole genome shotgun (WGS) entry which is preliminary data.</text>
</comment>
<feature type="transmembrane region" description="Helical" evidence="1">
    <location>
        <begin position="30"/>
        <end position="50"/>
    </location>
</feature>
<keyword evidence="4" id="KW-1185">Reference proteome</keyword>
<dbReference type="AlphaFoldDB" id="A0AB34K1F2"/>
<keyword evidence="1" id="KW-0812">Transmembrane</keyword>
<dbReference type="EMBL" id="JBGBPQ010000002">
    <property type="protein sequence ID" value="KAL1527794.1"/>
    <property type="molecule type" value="Genomic_DNA"/>
</dbReference>
<evidence type="ECO:0000313" key="3">
    <source>
        <dbReference type="EMBL" id="KAL1527794.1"/>
    </source>
</evidence>
<dbReference type="Gene3D" id="2.60.120.990">
    <property type="match status" value="1"/>
</dbReference>
<keyword evidence="1" id="KW-0472">Membrane</keyword>
<dbReference type="InterPro" id="IPR040887">
    <property type="entry name" value="AUDH_Cupin"/>
</dbReference>
<dbReference type="Proteomes" id="UP001515480">
    <property type="component" value="Unassembled WGS sequence"/>
</dbReference>